<organism evidence="3 4">
    <name type="scientific">Solea senegalensis</name>
    <name type="common">Senegalese sole</name>
    <dbReference type="NCBI Taxonomy" id="28829"/>
    <lineage>
        <taxon>Eukaryota</taxon>
        <taxon>Metazoa</taxon>
        <taxon>Chordata</taxon>
        <taxon>Craniata</taxon>
        <taxon>Vertebrata</taxon>
        <taxon>Euteleostomi</taxon>
        <taxon>Actinopterygii</taxon>
        <taxon>Neopterygii</taxon>
        <taxon>Teleostei</taxon>
        <taxon>Neoteleostei</taxon>
        <taxon>Acanthomorphata</taxon>
        <taxon>Carangaria</taxon>
        <taxon>Pleuronectiformes</taxon>
        <taxon>Pleuronectoidei</taxon>
        <taxon>Soleidae</taxon>
        <taxon>Solea</taxon>
    </lineage>
</organism>
<evidence type="ECO:0000256" key="2">
    <source>
        <dbReference type="SAM" id="MobiDB-lite"/>
    </source>
</evidence>
<dbReference type="InterPro" id="IPR009533">
    <property type="entry name" value="FAM107"/>
</dbReference>
<evidence type="ECO:0000256" key="1">
    <source>
        <dbReference type="ARBA" id="ARBA00023054"/>
    </source>
</evidence>
<feature type="region of interest" description="Disordered" evidence="2">
    <location>
        <begin position="1"/>
        <end position="23"/>
    </location>
</feature>
<proteinExistence type="predicted"/>
<dbReference type="Pfam" id="PF06625">
    <property type="entry name" value="DUF1151"/>
    <property type="match status" value="1"/>
</dbReference>
<sequence>MRLYHCTQMSQKVGHRNKKGSSKYNTGHLCVSERHHCWMVQHHQVMESHQQQQQQEDDDRLDLIKPRKLPNPVLASHQHRNLHRELLFCHRRGLLPRRKPELQCVLEHKQREQHKQRELALRPISDLEAKLRSRRQRIQVVSTGSEERQPHDLEMTAFQMICLERDCLQIFVDK</sequence>
<dbReference type="Proteomes" id="UP000693946">
    <property type="component" value="Linkage Group LG4"/>
</dbReference>
<dbReference type="PANTHER" id="PTHR16768">
    <property type="entry name" value="DOWN REGULATED IN RENAL CARCINOMA 1/TU3A"/>
    <property type="match status" value="1"/>
</dbReference>
<accession>A0AAV6QKF6</accession>
<evidence type="ECO:0000313" key="4">
    <source>
        <dbReference type="Proteomes" id="UP000693946"/>
    </source>
</evidence>
<reference evidence="3 4" key="1">
    <citation type="journal article" date="2021" name="Sci. Rep.">
        <title>Chromosome anchoring in Senegalese sole (Solea senegalensis) reveals sex-associated markers and genome rearrangements in flatfish.</title>
        <authorList>
            <person name="Guerrero-Cozar I."/>
            <person name="Gomez-Garrido J."/>
            <person name="Berbel C."/>
            <person name="Martinez-Blanch J.F."/>
            <person name="Alioto T."/>
            <person name="Claros M.G."/>
            <person name="Gagnaire P.A."/>
            <person name="Manchado M."/>
        </authorList>
    </citation>
    <scope>NUCLEOTIDE SEQUENCE [LARGE SCALE GENOMIC DNA]</scope>
    <source>
        <strain evidence="3">Sse05_10M</strain>
    </source>
</reference>
<protein>
    <submittedName>
        <fullName evidence="3">Uncharacterized protein</fullName>
    </submittedName>
</protein>
<comment type="caution">
    <text evidence="3">The sequence shown here is derived from an EMBL/GenBank/DDBJ whole genome shotgun (WGS) entry which is preliminary data.</text>
</comment>
<keyword evidence="4" id="KW-1185">Reference proteome</keyword>
<gene>
    <name evidence="3" type="ORF">JOB18_008640</name>
</gene>
<dbReference type="AlphaFoldDB" id="A0AAV6QKF6"/>
<name>A0AAV6QKF6_SOLSE</name>
<dbReference type="PANTHER" id="PTHR16768:SF7">
    <property type="entry name" value="PROTEIN FAM107B-LIKE"/>
    <property type="match status" value="1"/>
</dbReference>
<keyword evidence="1" id="KW-0175">Coiled coil</keyword>
<evidence type="ECO:0000313" key="3">
    <source>
        <dbReference type="EMBL" id="KAG7493417.1"/>
    </source>
</evidence>
<dbReference type="EMBL" id="JAGKHQ010000016">
    <property type="protein sequence ID" value="KAG7493417.1"/>
    <property type="molecule type" value="Genomic_DNA"/>
</dbReference>